<evidence type="ECO:0000256" key="2">
    <source>
        <dbReference type="SAM" id="Phobius"/>
    </source>
</evidence>
<dbReference type="Proteomes" id="UP001054902">
    <property type="component" value="Unassembled WGS sequence"/>
</dbReference>
<comment type="caution">
    <text evidence="3">The sequence shown here is derived from an EMBL/GenBank/DDBJ whole genome shotgun (WGS) entry which is preliminary data.</text>
</comment>
<dbReference type="EMBL" id="BLLK01000038">
    <property type="protein sequence ID" value="GFH49643.1"/>
    <property type="molecule type" value="Genomic_DNA"/>
</dbReference>
<gene>
    <name evidence="3" type="ORF">CTEN210_06119</name>
</gene>
<reference evidence="3 4" key="1">
    <citation type="journal article" date="2021" name="Sci. Rep.">
        <title>The genome of the diatom Chaetoceros tenuissimus carries an ancient integrated fragment of an extant virus.</title>
        <authorList>
            <person name="Hongo Y."/>
            <person name="Kimura K."/>
            <person name="Takaki Y."/>
            <person name="Yoshida Y."/>
            <person name="Baba S."/>
            <person name="Kobayashi G."/>
            <person name="Nagasaki K."/>
            <person name="Hano T."/>
            <person name="Tomaru Y."/>
        </authorList>
    </citation>
    <scope>NUCLEOTIDE SEQUENCE [LARGE SCALE GENOMIC DNA]</scope>
    <source>
        <strain evidence="3 4">NIES-3715</strain>
    </source>
</reference>
<sequence length="179" mass="18988">MLQSDKDTEEEHELVTLPNVSISSSAPSKQSPIPTKSKDEFPSLPTNAPIEIVMTETKKGVTTSPVLAPSPAAFPSIPTNEVKLLLPTNAPIEIKNQENDTNSIIQESDKSAHIHDADDSSMIDGNKQTTQIEETHETIADGSKSGASIAVMPVVVGVAIATVGVGTGIFVKRHLQRKG</sequence>
<evidence type="ECO:0000256" key="1">
    <source>
        <dbReference type="SAM" id="MobiDB-lite"/>
    </source>
</evidence>
<name>A0AAD3CPA3_9STRA</name>
<feature type="transmembrane region" description="Helical" evidence="2">
    <location>
        <begin position="149"/>
        <end position="171"/>
    </location>
</feature>
<keyword evidence="4" id="KW-1185">Reference proteome</keyword>
<keyword evidence="2" id="KW-0472">Membrane</keyword>
<dbReference type="AlphaFoldDB" id="A0AAD3CPA3"/>
<proteinExistence type="predicted"/>
<protein>
    <submittedName>
        <fullName evidence="3">Uncharacterized protein</fullName>
    </submittedName>
</protein>
<feature type="compositionally biased region" description="Low complexity" evidence="1">
    <location>
        <begin position="21"/>
        <end position="34"/>
    </location>
</feature>
<evidence type="ECO:0000313" key="4">
    <source>
        <dbReference type="Proteomes" id="UP001054902"/>
    </source>
</evidence>
<evidence type="ECO:0000313" key="3">
    <source>
        <dbReference type="EMBL" id="GFH49643.1"/>
    </source>
</evidence>
<keyword evidence="2" id="KW-0812">Transmembrane</keyword>
<accession>A0AAD3CPA3</accession>
<feature type="region of interest" description="Disordered" evidence="1">
    <location>
        <begin position="1"/>
        <end position="48"/>
    </location>
</feature>
<organism evidence="3 4">
    <name type="scientific">Chaetoceros tenuissimus</name>
    <dbReference type="NCBI Taxonomy" id="426638"/>
    <lineage>
        <taxon>Eukaryota</taxon>
        <taxon>Sar</taxon>
        <taxon>Stramenopiles</taxon>
        <taxon>Ochrophyta</taxon>
        <taxon>Bacillariophyta</taxon>
        <taxon>Coscinodiscophyceae</taxon>
        <taxon>Chaetocerotophycidae</taxon>
        <taxon>Chaetocerotales</taxon>
        <taxon>Chaetocerotaceae</taxon>
        <taxon>Chaetoceros</taxon>
    </lineage>
</organism>
<keyword evidence="2" id="KW-1133">Transmembrane helix</keyword>